<dbReference type="EMBL" id="JAQQXS010000012">
    <property type="protein sequence ID" value="MDC8786297.1"/>
    <property type="molecule type" value="Genomic_DNA"/>
</dbReference>
<dbReference type="Gene3D" id="3.90.1570.50">
    <property type="match status" value="1"/>
</dbReference>
<evidence type="ECO:0000256" key="6">
    <source>
        <dbReference type="ARBA" id="ARBA00022747"/>
    </source>
</evidence>
<keyword evidence="7 12" id="KW-0255">Endonuclease</keyword>
<proteinExistence type="inferred from homology"/>
<evidence type="ECO:0000256" key="7">
    <source>
        <dbReference type="ARBA" id="ARBA00022759"/>
    </source>
</evidence>
<gene>
    <name evidence="12" type="ORF">PRZ01_13970</name>
</gene>
<evidence type="ECO:0000256" key="9">
    <source>
        <dbReference type="ARBA" id="ARBA00022840"/>
    </source>
</evidence>
<dbReference type="Pfam" id="PF22679">
    <property type="entry name" value="T1R_D3-like"/>
    <property type="match status" value="1"/>
</dbReference>
<reference evidence="12 13" key="1">
    <citation type="submission" date="2022-10" db="EMBL/GenBank/DDBJ databases">
        <title>paucibacter sp. hw8 Genome sequencing.</title>
        <authorList>
            <person name="Park S."/>
        </authorList>
    </citation>
    <scope>NUCLEOTIDE SEQUENCE [LARGE SCALE GENOMIC DNA]</scope>
    <source>
        <strain evidence="13">hw8</strain>
    </source>
</reference>
<accession>A0ABT5KTX4</accession>
<evidence type="ECO:0000256" key="1">
    <source>
        <dbReference type="ARBA" id="ARBA00000851"/>
    </source>
</evidence>
<evidence type="ECO:0000256" key="2">
    <source>
        <dbReference type="ARBA" id="ARBA00008598"/>
    </source>
</evidence>
<sequence>MSQSPEKTGVETPALAWLVKLGYTHLPGSEAKVEYRHLAPVLEDVLRPRLLALNPWLAEAPGGVDAALLEMRKRVNDELLPANKAFWEQVLHRSDIQVKDADGAPRSVRFFDATDSTNSVAHNDFHVVDQYVGRNADGDLFRPDLLLFVNGLPLAIIECKGSHHRLDEALAQLDGYQRSFATQFVFNQVCVGLNRREGLYGAILTKPAFYARYRLQEAELTAVKALLGHEPSEQEKLLWALFEPSRFMELVTHFVLFETREGKTVKKLPRYQQWRAVRKTITRLTAAKPVGGVIWHTQGSGKSLTMALLARLLRADSTGLANPTVLVLTDRRDLDKQIFDTFHAVGIRAIQAVSVAGLVRMLGNDYGSVFTSTVQKFQEGDEPGAVADDAADGAPDDGDELLLATRHRRVRVEKDFFMVEERNEHYGRHDEDGVLLDAKWVELKREKVNFRVLSAKPNFYVLVDEAHRSQYDFLAAFMRASLPNAKFIAFTGTPLLNDDKHTLSEFGGDTYIDEYRLHEAVADGATLPIKYQDAWVKLAADAQLDAAFDAQFAKKPEARQQALKKELLAHWRKAGDRMDQVAAHLVEHFVSNVQAKGVKAMLVCDGRDMAVRYKDLLDDLMAQRAQQGLPTFQSKVVISLAGITGTRTGATVEEEAAEHKLDIAKVQRIEERVRDEVKAGKEPVAMPSEQVGPFISKLFPLPYGNEAKGQDGRPHANNVGLIIVSDMLLTGWDAPIVSTMYLDKPLREHTLLQAIARVNRTLPGKNAGYIVDYHGVVDHLDQALKVYGGEVQPAQVWQGVESELPKLQSTLERILKLLPKKHDPVSQREDYKDDAERFLDPASRLDAVEDFLELAKQFNRSVDIILPDVRGVPFKPYFTLFGEIRLMLRDKLPDSNYRERITRLESALLQRLLDEYIAASPARSLLGREVSILDASDMARLKQLASPGSQALVMKNQLKHTIATGRDKDPAFFDKLAAELEKLLEEEKAGRISQAQFLEQLELFGQRVVDKDKTGFDKPAHSAVYRYLATLLGEETARVACTQLFEDKELSHTLAAGNWKQMPDLHPEVRDLLRKLLMPLAGWERSVAREHAGRILDILLKN</sequence>
<dbReference type="PANTHER" id="PTHR30195:SF15">
    <property type="entry name" value="TYPE I RESTRICTION ENZYME HINDI ENDONUCLEASE SUBUNIT"/>
    <property type="match status" value="1"/>
</dbReference>
<dbReference type="SMART" id="SM00487">
    <property type="entry name" value="DEXDc"/>
    <property type="match status" value="1"/>
</dbReference>
<dbReference type="InterPro" id="IPR040980">
    <property type="entry name" value="SWI2_SNF2"/>
</dbReference>
<protein>
    <recommendedName>
        <fullName evidence="3">type I site-specific deoxyribonuclease</fullName>
        <ecNumber evidence="3">3.1.21.3</ecNumber>
    </recommendedName>
</protein>
<dbReference type="CDD" id="cd18800">
    <property type="entry name" value="SF2_C_EcoR124I-like"/>
    <property type="match status" value="1"/>
</dbReference>
<evidence type="ECO:0000256" key="8">
    <source>
        <dbReference type="ARBA" id="ARBA00022801"/>
    </source>
</evidence>
<dbReference type="Proteomes" id="UP001219862">
    <property type="component" value="Unassembled WGS sequence"/>
</dbReference>
<organism evidence="12 13">
    <name type="scientific">Roseateles koreensis</name>
    <dbReference type="NCBI Taxonomy" id="2987526"/>
    <lineage>
        <taxon>Bacteria</taxon>
        <taxon>Pseudomonadati</taxon>
        <taxon>Pseudomonadota</taxon>
        <taxon>Betaproteobacteria</taxon>
        <taxon>Burkholderiales</taxon>
        <taxon>Sphaerotilaceae</taxon>
        <taxon>Roseateles</taxon>
    </lineage>
</organism>
<evidence type="ECO:0000313" key="12">
    <source>
        <dbReference type="EMBL" id="MDC8786297.1"/>
    </source>
</evidence>
<dbReference type="RefSeq" id="WP_273597412.1">
    <property type="nucleotide sequence ID" value="NZ_JAQQXS010000012.1"/>
</dbReference>
<dbReference type="Gene3D" id="3.40.50.300">
    <property type="entry name" value="P-loop containing nucleotide triphosphate hydrolases"/>
    <property type="match status" value="3"/>
</dbReference>
<evidence type="ECO:0000256" key="4">
    <source>
        <dbReference type="ARBA" id="ARBA00022722"/>
    </source>
</evidence>
<dbReference type="InterPro" id="IPR055180">
    <property type="entry name" value="HsdR_RecA-like_helicase_dom_2"/>
</dbReference>
<keyword evidence="4" id="KW-0540">Nuclease</keyword>
<dbReference type="InterPro" id="IPR027417">
    <property type="entry name" value="P-loop_NTPase"/>
</dbReference>
<keyword evidence="9" id="KW-0067">ATP-binding</keyword>
<dbReference type="Pfam" id="PF18766">
    <property type="entry name" value="SWI2_SNF2"/>
    <property type="match status" value="1"/>
</dbReference>
<dbReference type="PROSITE" id="PS51192">
    <property type="entry name" value="HELICASE_ATP_BIND_1"/>
    <property type="match status" value="1"/>
</dbReference>
<keyword evidence="5" id="KW-0547">Nucleotide-binding</keyword>
<evidence type="ECO:0000259" key="11">
    <source>
        <dbReference type="PROSITE" id="PS51192"/>
    </source>
</evidence>
<dbReference type="CDD" id="cd22332">
    <property type="entry name" value="HsdR_N"/>
    <property type="match status" value="1"/>
</dbReference>
<evidence type="ECO:0000256" key="10">
    <source>
        <dbReference type="ARBA" id="ARBA00023125"/>
    </source>
</evidence>
<comment type="similarity">
    <text evidence="2">Belongs to the HsdR family.</text>
</comment>
<feature type="domain" description="Helicase ATP-binding" evidence="11">
    <location>
        <begin position="283"/>
        <end position="512"/>
    </location>
</feature>
<dbReference type="InterPro" id="IPR007409">
    <property type="entry name" value="Restrct_endonuc_type1_HsdR_N"/>
</dbReference>
<dbReference type="SUPFAM" id="SSF52540">
    <property type="entry name" value="P-loop containing nucleoside triphosphate hydrolases"/>
    <property type="match status" value="1"/>
</dbReference>
<dbReference type="InterPro" id="IPR014001">
    <property type="entry name" value="Helicase_ATP-bd"/>
</dbReference>
<dbReference type="EC" id="3.1.21.3" evidence="3"/>
<dbReference type="PANTHER" id="PTHR30195">
    <property type="entry name" value="TYPE I SITE-SPECIFIC DEOXYRIBONUCLEASE PROTEIN SUBUNIT M AND R"/>
    <property type="match status" value="1"/>
</dbReference>
<keyword evidence="13" id="KW-1185">Reference proteome</keyword>
<dbReference type="GO" id="GO:0004519">
    <property type="term" value="F:endonuclease activity"/>
    <property type="evidence" value="ECO:0007669"/>
    <property type="project" value="UniProtKB-KW"/>
</dbReference>
<keyword evidence="8" id="KW-0378">Hydrolase</keyword>
<evidence type="ECO:0000313" key="13">
    <source>
        <dbReference type="Proteomes" id="UP001219862"/>
    </source>
</evidence>
<dbReference type="Pfam" id="PF04313">
    <property type="entry name" value="HSDR_N"/>
    <property type="match status" value="1"/>
</dbReference>
<comment type="catalytic activity">
    <reaction evidence="1">
        <text>Endonucleolytic cleavage of DNA to give random double-stranded fragments with terminal 5'-phosphates, ATP is simultaneously hydrolyzed.</text>
        <dbReference type="EC" id="3.1.21.3"/>
    </reaction>
</comment>
<evidence type="ECO:0000256" key="3">
    <source>
        <dbReference type="ARBA" id="ARBA00012654"/>
    </source>
</evidence>
<name>A0ABT5KTX4_9BURK</name>
<keyword evidence="10" id="KW-0238">DNA-binding</keyword>
<evidence type="ECO:0000256" key="5">
    <source>
        <dbReference type="ARBA" id="ARBA00022741"/>
    </source>
</evidence>
<comment type="caution">
    <text evidence="12">The sequence shown here is derived from an EMBL/GenBank/DDBJ whole genome shotgun (WGS) entry which is preliminary data.</text>
</comment>
<dbReference type="InterPro" id="IPR051268">
    <property type="entry name" value="Type-I_R_enzyme_R_subunit"/>
</dbReference>
<keyword evidence="6" id="KW-0680">Restriction system</keyword>